<keyword evidence="2" id="KW-1185">Reference proteome</keyword>
<reference evidence="1 2" key="1">
    <citation type="submission" date="2020-07" db="EMBL/GenBank/DDBJ databases">
        <authorList>
            <person name="Martino G."/>
            <person name="Holtappels D."/>
            <person name="Wagemans J."/>
            <person name="Lavigne R."/>
            <person name="Turina M."/>
            <person name="Ciuffo M."/>
        </authorList>
    </citation>
    <scope>NUCLEOTIDE SEQUENCE [LARGE SCALE GENOMIC DNA]</scope>
</reference>
<dbReference type="Proteomes" id="UP000516415">
    <property type="component" value="Segment"/>
</dbReference>
<evidence type="ECO:0000313" key="2">
    <source>
        <dbReference type="Proteomes" id="UP000516415"/>
    </source>
</evidence>
<protein>
    <submittedName>
        <fullName evidence="1">Uncharacterized protein</fullName>
    </submittedName>
</protein>
<sequence>MKFPKVGELRIKCMIDYDGDYVASVQVYRGFWKGWTNQRSFYAIQGRTPDTAVAHAKEYLAQRQTPLLLGVIA</sequence>
<dbReference type="EMBL" id="MT740307">
    <property type="protein sequence ID" value="QNR53815.1"/>
    <property type="molecule type" value="Genomic_DNA"/>
</dbReference>
<accession>A0A7H0XFM5</accession>
<gene>
    <name evidence="1" type="ORF">phiK7A1_025c</name>
</gene>
<evidence type="ECO:0000313" key="1">
    <source>
        <dbReference type="EMBL" id="QNR53815.1"/>
    </source>
</evidence>
<proteinExistence type="predicted"/>
<organism evidence="1 2">
    <name type="scientific">Pseudomonas phage phiK7A1</name>
    <dbReference type="NCBI Taxonomy" id="2759194"/>
    <lineage>
        <taxon>Viruses</taxon>
        <taxon>Duplodnaviria</taxon>
        <taxon>Heunggongvirae</taxon>
        <taxon>Uroviricota</taxon>
        <taxon>Caudoviricetes</taxon>
        <taxon>Vandenendeviridae</taxon>
        <taxon>Gorskivirinae</taxon>
        <taxon>Torinovirus</taxon>
        <taxon>Torinovirus K7A1</taxon>
    </lineage>
</organism>
<name>A0A7H0XFM5_9CAUD</name>